<dbReference type="EMBL" id="CAXAMN010011470">
    <property type="protein sequence ID" value="CAK9035411.1"/>
    <property type="molecule type" value="Genomic_DNA"/>
</dbReference>
<feature type="region of interest" description="Disordered" evidence="1">
    <location>
        <begin position="125"/>
        <end position="175"/>
    </location>
</feature>
<feature type="domain" description="WW" evidence="2">
    <location>
        <begin position="95"/>
        <end position="129"/>
    </location>
</feature>
<name>A0ABP0L8C5_9DINO</name>
<evidence type="ECO:0000313" key="3">
    <source>
        <dbReference type="EMBL" id="CAK9035411.1"/>
    </source>
</evidence>
<dbReference type="PROSITE" id="PS01159">
    <property type="entry name" value="WW_DOMAIN_1"/>
    <property type="match status" value="1"/>
</dbReference>
<feature type="compositionally biased region" description="Low complexity" evidence="1">
    <location>
        <begin position="145"/>
        <end position="158"/>
    </location>
</feature>
<dbReference type="Proteomes" id="UP001642484">
    <property type="component" value="Unassembled WGS sequence"/>
</dbReference>
<keyword evidence="4" id="KW-1185">Reference proteome</keyword>
<dbReference type="Gene3D" id="2.20.70.10">
    <property type="match status" value="2"/>
</dbReference>
<feature type="compositionally biased region" description="Polar residues" evidence="1">
    <location>
        <begin position="159"/>
        <end position="175"/>
    </location>
</feature>
<feature type="domain" description="WW" evidence="2">
    <location>
        <begin position="161"/>
        <end position="195"/>
    </location>
</feature>
<dbReference type="CDD" id="cd00201">
    <property type="entry name" value="WW"/>
    <property type="match status" value="1"/>
</dbReference>
<evidence type="ECO:0000259" key="2">
    <source>
        <dbReference type="PROSITE" id="PS50020"/>
    </source>
</evidence>
<evidence type="ECO:0000313" key="4">
    <source>
        <dbReference type="Proteomes" id="UP001642484"/>
    </source>
</evidence>
<dbReference type="InterPro" id="IPR036020">
    <property type="entry name" value="WW_dom_sf"/>
</dbReference>
<sequence length="195" mass="21435">MQVTFINGALCFGEDPAEPPCRARSSARWHDPHAVPRTRHRTAGPYHQASVLEVAGAGAGADEAPKEDAKTQPALQDKTVRQWEALQSSEFAHLPRLPAPWLRVRSRSDGGIYFYNKETRKASFVEPRAPAPHAPLAPPRPAPEPVATTTPVPTPAATSNNSLPPGWTQHTSKSNGKVYYFNKEKNVSSYYFPRS</sequence>
<proteinExistence type="predicted"/>
<dbReference type="Pfam" id="PF00397">
    <property type="entry name" value="WW"/>
    <property type="match status" value="1"/>
</dbReference>
<reference evidence="3 4" key="1">
    <citation type="submission" date="2024-02" db="EMBL/GenBank/DDBJ databases">
        <authorList>
            <person name="Chen Y."/>
            <person name="Shah S."/>
            <person name="Dougan E. K."/>
            <person name="Thang M."/>
            <person name="Chan C."/>
        </authorList>
    </citation>
    <scope>NUCLEOTIDE SEQUENCE [LARGE SCALE GENOMIC DNA]</scope>
</reference>
<protein>
    <recommendedName>
        <fullName evidence="2">WW domain-containing protein</fullName>
    </recommendedName>
</protein>
<comment type="caution">
    <text evidence="3">The sequence shown here is derived from an EMBL/GenBank/DDBJ whole genome shotgun (WGS) entry which is preliminary data.</text>
</comment>
<dbReference type="SUPFAM" id="SSF51045">
    <property type="entry name" value="WW domain"/>
    <property type="match status" value="2"/>
</dbReference>
<dbReference type="InterPro" id="IPR001202">
    <property type="entry name" value="WW_dom"/>
</dbReference>
<accession>A0ABP0L8C5</accession>
<organism evidence="3 4">
    <name type="scientific">Durusdinium trenchii</name>
    <dbReference type="NCBI Taxonomy" id="1381693"/>
    <lineage>
        <taxon>Eukaryota</taxon>
        <taxon>Sar</taxon>
        <taxon>Alveolata</taxon>
        <taxon>Dinophyceae</taxon>
        <taxon>Suessiales</taxon>
        <taxon>Symbiodiniaceae</taxon>
        <taxon>Durusdinium</taxon>
    </lineage>
</organism>
<feature type="compositionally biased region" description="Pro residues" evidence="1">
    <location>
        <begin position="129"/>
        <end position="144"/>
    </location>
</feature>
<dbReference type="PROSITE" id="PS50020">
    <property type="entry name" value="WW_DOMAIN_2"/>
    <property type="match status" value="2"/>
</dbReference>
<gene>
    <name evidence="3" type="ORF">CCMP2556_LOCUS19904</name>
</gene>
<evidence type="ECO:0000256" key="1">
    <source>
        <dbReference type="SAM" id="MobiDB-lite"/>
    </source>
</evidence>
<dbReference type="SMART" id="SM00456">
    <property type="entry name" value="WW"/>
    <property type="match status" value="2"/>
</dbReference>